<sequence length="188" mass="21593">MLRGNTRKQLINYPHKQSGQLVHYQRRPLTYYPQKKLNYYHLISAFVVGLIGGYLINSLYQHYHAHNLVESRDAVTENAAHLTNVADTSIKIDKQKAFNSVWNLAQVQRKAKEIKNLSKGAISVSATVADYPSENKPFYVVKVFENHPDKTTSPVYWFRVSSSSGVIEPLDLVENKYIDIEEWNPDGR</sequence>
<evidence type="ECO:0000313" key="3">
    <source>
        <dbReference type="Proteomes" id="UP001483337"/>
    </source>
</evidence>
<organism evidence="2 3">
    <name type="scientific">Okeanomitos corallinicola TIOX110</name>
    <dbReference type="NCBI Taxonomy" id="3133117"/>
    <lineage>
        <taxon>Bacteria</taxon>
        <taxon>Bacillati</taxon>
        <taxon>Cyanobacteriota</taxon>
        <taxon>Cyanophyceae</taxon>
        <taxon>Nostocales</taxon>
        <taxon>Aphanizomenonaceae</taxon>
        <taxon>Okeanomitos</taxon>
    </lineage>
</organism>
<protein>
    <submittedName>
        <fullName evidence="2">Uncharacterized protein</fullName>
    </submittedName>
</protein>
<accession>A0ABZ2UUQ6</accession>
<name>A0ABZ2UUQ6_9CYAN</name>
<dbReference type="RefSeq" id="WP_353931944.1">
    <property type="nucleotide sequence ID" value="NZ_CP150886.1"/>
</dbReference>
<evidence type="ECO:0000256" key="1">
    <source>
        <dbReference type="SAM" id="Phobius"/>
    </source>
</evidence>
<keyword evidence="1" id="KW-1133">Transmembrane helix</keyword>
<dbReference type="Proteomes" id="UP001483337">
    <property type="component" value="Chromosome"/>
</dbReference>
<evidence type="ECO:0000313" key="2">
    <source>
        <dbReference type="EMBL" id="WZB89039.1"/>
    </source>
</evidence>
<keyword evidence="1" id="KW-0812">Transmembrane</keyword>
<gene>
    <name evidence="2" type="ORF">WJM97_04995</name>
</gene>
<keyword evidence="1" id="KW-0472">Membrane</keyword>
<dbReference type="EMBL" id="CP150886">
    <property type="protein sequence ID" value="WZB89039.1"/>
    <property type="molecule type" value="Genomic_DNA"/>
</dbReference>
<reference evidence="2 3" key="1">
    <citation type="submission" date="2024-04" db="EMBL/GenBank/DDBJ databases">
        <title>Okeanomitos corallinicola gen. &amp; sp. nov. (Nostocales, Cyanobacteria), a new toxic marine heterocyst-forming cyanobacterium from a coral reef.</title>
        <authorList>
            <person name="Li H."/>
            <person name="Li R."/>
            <person name="Kang J."/>
            <person name="Hii K.S."/>
            <person name="Mohamed H.F."/>
            <person name="Xu X."/>
            <person name="Luo Z."/>
        </authorList>
    </citation>
    <scope>NUCLEOTIDE SEQUENCE [LARGE SCALE GENOMIC DNA]</scope>
    <source>
        <strain evidence="2 3">TIOX110</strain>
    </source>
</reference>
<keyword evidence="3" id="KW-1185">Reference proteome</keyword>
<feature type="transmembrane region" description="Helical" evidence="1">
    <location>
        <begin position="37"/>
        <end position="56"/>
    </location>
</feature>
<proteinExistence type="predicted"/>